<accession>A0A221S2X4</accession>
<dbReference type="GO" id="GO:0044183">
    <property type="term" value="F:protein folding chaperone"/>
    <property type="evidence" value="ECO:0007669"/>
    <property type="project" value="InterPro"/>
</dbReference>
<keyword evidence="1" id="KW-0143">Chaperone</keyword>
<proteinExistence type="predicted"/>
<feature type="region of interest" description="Disordered" evidence="2">
    <location>
        <begin position="1"/>
        <end position="33"/>
    </location>
</feature>
<dbReference type="SMART" id="SM00883">
    <property type="entry name" value="Cpn10"/>
    <property type="match status" value="1"/>
</dbReference>
<feature type="compositionally biased region" description="Basic and acidic residues" evidence="2">
    <location>
        <begin position="9"/>
        <end position="21"/>
    </location>
</feature>
<dbReference type="InterPro" id="IPR037124">
    <property type="entry name" value="Chaperonin_GroES_sf"/>
</dbReference>
<sequence>MQSEPKLTALEEKWQKEEKTSKPSLNDAYTEDGKVKDEGIEQNVLDLIPQPTGWRLALLPYRGAATTKGGIMLAKETQERTQLATNVGYVLKAGPLAYADASKFPDGPWCKEGDWVIFGRYAGSRIQIDGGEIRLLNDDEILGIVTDPENILHM</sequence>
<dbReference type="CDD" id="cd00320">
    <property type="entry name" value="cpn10"/>
    <property type="match status" value="1"/>
</dbReference>
<evidence type="ECO:0000256" key="1">
    <source>
        <dbReference type="ARBA" id="ARBA00023186"/>
    </source>
</evidence>
<evidence type="ECO:0000256" key="2">
    <source>
        <dbReference type="SAM" id="MobiDB-lite"/>
    </source>
</evidence>
<dbReference type="Gene3D" id="2.30.33.40">
    <property type="entry name" value="GroES chaperonin"/>
    <property type="match status" value="1"/>
</dbReference>
<dbReference type="Pfam" id="PF00166">
    <property type="entry name" value="Cpn10"/>
    <property type="match status" value="1"/>
</dbReference>
<dbReference type="GO" id="GO:0005524">
    <property type="term" value="F:ATP binding"/>
    <property type="evidence" value="ECO:0007669"/>
    <property type="project" value="InterPro"/>
</dbReference>
<dbReference type="InterPro" id="IPR020818">
    <property type="entry name" value="Chaperonin_GroES"/>
</dbReference>
<protein>
    <submittedName>
        <fullName evidence="3">Co-chaperonin GroES</fullName>
    </submittedName>
</protein>
<organism evidence="3">
    <name type="scientific">uncultured virus</name>
    <dbReference type="NCBI Taxonomy" id="340016"/>
    <lineage>
        <taxon>Viruses</taxon>
        <taxon>environmental samples</taxon>
    </lineage>
</organism>
<gene>
    <name evidence="3" type="primary">groES</name>
</gene>
<dbReference type="PRINTS" id="PR00297">
    <property type="entry name" value="CHAPERONIN10"/>
</dbReference>
<dbReference type="InterPro" id="IPR011032">
    <property type="entry name" value="GroES-like_sf"/>
</dbReference>
<evidence type="ECO:0000313" key="3">
    <source>
        <dbReference type="EMBL" id="ASN63229.1"/>
    </source>
</evidence>
<name>A0A221S2X4_9VIRU</name>
<reference evidence="3" key="1">
    <citation type="submission" date="2016-03" db="EMBL/GenBank/DDBJ databases">
        <title>Novel chaperonins are prevalent in the virioplankton and link to viral biology and ecology.</title>
        <authorList>
            <person name="Marine R.L."/>
            <person name="Nasko D.J."/>
            <person name="Polson S.W."/>
            <person name="Wommack K.E."/>
        </authorList>
    </citation>
    <scope>NUCLEOTIDE SEQUENCE</scope>
</reference>
<dbReference type="EMBL" id="KU970635">
    <property type="protein sequence ID" value="ASN63229.1"/>
    <property type="molecule type" value="Genomic_DNA"/>
</dbReference>
<dbReference type="SUPFAM" id="SSF50129">
    <property type="entry name" value="GroES-like"/>
    <property type="match status" value="1"/>
</dbReference>